<sequence length="148" mass="17911">MELENSLPSYDSVIYNRTTKVKLSWPKTTEFNSIIIVNYLNNTNKFRLRYNIANGLLDLRQIIERKFNITRNTTYSIGVFDTEIDLVSIEDDEDLMEIFNIWSITKETPLTFNIYDHRLQYKRVLESYKKRFLENEKFITKLEMIRYE</sequence>
<dbReference type="AlphaFoldDB" id="A0A9P0QV14"/>
<protein>
    <recommendedName>
        <fullName evidence="3">PB1 domain-containing protein</fullName>
    </recommendedName>
</protein>
<proteinExistence type="predicted"/>
<dbReference type="SUPFAM" id="SSF54277">
    <property type="entry name" value="CAD &amp; PB1 domains"/>
    <property type="match status" value="1"/>
</dbReference>
<reference evidence="1" key="1">
    <citation type="submission" date="2022-03" db="EMBL/GenBank/DDBJ databases">
        <authorList>
            <person name="Legras J.-L."/>
            <person name="Devillers H."/>
            <person name="Grondin C."/>
        </authorList>
    </citation>
    <scope>NUCLEOTIDE SEQUENCE</scope>
    <source>
        <strain evidence="1">CLIB 1423</strain>
    </source>
</reference>
<evidence type="ECO:0008006" key="3">
    <source>
        <dbReference type="Google" id="ProtNLM"/>
    </source>
</evidence>
<accession>A0A9P0QV14</accession>
<name>A0A9P0QV14_9ASCO</name>
<keyword evidence="2" id="KW-1185">Reference proteome</keyword>
<comment type="caution">
    <text evidence="1">The sequence shown here is derived from an EMBL/GenBank/DDBJ whole genome shotgun (WGS) entry which is preliminary data.</text>
</comment>
<dbReference type="OrthoDB" id="8815311at2759"/>
<dbReference type="Proteomes" id="UP000837801">
    <property type="component" value="Unassembled WGS sequence"/>
</dbReference>
<dbReference type="EMBL" id="CAKXYY010000019">
    <property type="protein sequence ID" value="CAH2354821.1"/>
    <property type="molecule type" value="Genomic_DNA"/>
</dbReference>
<dbReference type="Gene3D" id="3.10.20.90">
    <property type="entry name" value="Phosphatidylinositol 3-kinase Catalytic Subunit, Chain A, domain 1"/>
    <property type="match status" value="1"/>
</dbReference>
<evidence type="ECO:0000313" key="2">
    <source>
        <dbReference type="Proteomes" id="UP000837801"/>
    </source>
</evidence>
<gene>
    <name evidence="1" type="ORF">CLIB1423_19S01112</name>
</gene>
<evidence type="ECO:0000313" key="1">
    <source>
        <dbReference type="EMBL" id="CAH2354821.1"/>
    </source>
</evidence>
<organism evidence="1 2">
    <name type="scientific">[Candida] railenensis</name>
    <dbReference type="NCBI Taxonomy" id="45579"/>
    <lineage>
        <taxon>Eukaryota</taxon>
        <taxon>Fungi</taxon>
        <taxon>Dikarya</taxon>
        <taxon>Ascomycota</taxon>
        <taxon>Saccharomycotina</taxon>
        <taxon>Pichiomycetes</taxon>
        <taxon>Debaryomycetaceae</taxon>
        <taxon>Kurtzmaniella</taxon>
    </lineage>
</organism>